<keyword evidence="2" id="KW-0201">Cytochrome c-type biogenesis</keyword>
<dbReference type="InterPro" id="IPR036249">
    <property type="entry name" value="Thioredoxin-like_sf"/>
</dbReference>
<feature type="domain" description="Thioredoxin" evidence="6">
    <location>
        <begin position="208"/>
        <end position="345"/>
    </location>
</feature>
<feature type="chain" id="PRO_5016788072" evidence="5">
    <location>
        <begin position="22"/>
        <end position="345"/>
    </location>
</feature>
<dbReference type="STRING" id="880526.GCA_000427365_00799"/>
<evidence type="ECO:0000256" key="1">
    <source>
        <dbReference type="ARBA" id="ARBA00004196"/>
    </source>
</evidence>
<dbReference type="InterPro" id="IPR025380">
    <property type="entry name" value="DUF4369"/>
</dbReference>
<dbReference type="OrthoDB" id="9794348at2"/>
<gene>
    <name evidence="7" type="primary">resA_2</name>
    <name evidence="7" type="ORF">NCTC11190_00647</name>
</gene>
<protein>
    <submittedName>
        <fullName evidence="7">Thiol-disulfide oxidoreductase resA</fullName>
    </submittedName>
</protein>
<dbReference type="GO" id="GO:0030313">
    <property type="term" value="C:cell envelope"/>
    <property type="evidence" value="ECO:0007669"/>
    <property type="project" value="UniProtKB-SubCell"/>
</dbReference>
<dbReference type="PROSITE" id="PS00194">
    <property type="entry name" value="THIOREDOXIN_1"/>
    <property type="match status" value="1"/>
</dbReference>
<dbReference type="GO" id="GO:0016209">
    <property type="term" value="F:antioxidant activity"/>
    <property type="evidence" value="ECO:0007669"/>
    <property type="project" value="InterPro"/>
</dbReference>
<dbReference type="InterPro" id="IPR000866">
    <property type="entry name" value="AhpC/TSA"/>
</dbReference>
<keyword evidence="8" id="KW-1185">Reference proteome</keyword>
<name>A0A379MRQ0_9BACT</name>
<proteinExistence type="predicted"/>
<evidence type="ECO:0000256" key="3">
    <source>
        <dbReference type="ARBA" id="ARBA00023157"/>
    </source>
</evidence>
<dbReference type="Gene3D" id="3.40.30.10">
    <property type="entry name" value="Glutaredoxin"/>
    <property type="match status" value="1"/>
</dbReference>
<dbReference type="PROSITE" id="PS51352">
    <property type="entry name" value="THIOREDOXIN_2"/>
    <property type="match status" value="1"/>
</dbReference>
<feature type="signal peptide" evidence="5">
    <location>
        <begin position="1"/>
        <end position="21"/>
    </location>
</feature>
<comment type="subcellular location">
    <subcellularLocation>
        <location evidence="1">Cell envelope</location>
    </subcellularLocation>
</comment>
<dbReference type="PANTHER" id="PTHR42852:SF6">
    <property type="entry name" value="THIOL:DISULFIDE INTERCHANGE PROTEIN DSBE"/>
    <property type="match status" value="1"/>
</dbReference>
<dbReference type="GO" id="GO:0016491">
    <property type="term" value="F:oxidoreductase activity"/>
    <property type="evidence" value="ECO:0007669"/>
    <property type="project" value="InterPro"/>
</dbReference>
<evidence type="ECO:0000259" key="6">
    <source>
        <dbReference type="PROSITE" id="PS51352"/>
    </source>
</evidence>
<organism evidence="7 8">
    <name type="scientific">Rikenella microfusus</name>
    <dbReference type="NCBI Taxonomy" id="28139"/>
    <lineage>
        <taxon>Bacteria</taxon>
        <taxon>Pseudomonadati</taxon>
        <taxon>Bacteroidota</taxon>
        <taxon>Bacteroidia</taxon>
        <taxon>Bacteroidales</taxon>
        <taxon>Rikenellaceae</taxon>
        <taxon>Rikenella</taxon>
    </lineage>
</organism>
<accession>A0A379MRQ0</accession>
<dbReference type="PANTHER" id="PTHR42852">
    <property type="entry name" value="THIOL:DISULFIDE INTERCHANGE PROTEIN DSBE"/>
    <property type="match status" value="1"/>
</dbReference>
<evidence type="ECO:0000256" key="4">
    <source>
        <dbReference type="ARBA" id="ARBA00023284"/>
    </source>
</evidence>
<dbReference type="CDD" id="cd02966">
    <property type="entry name" value="TlpA_like_family"/>
    <property type="match status" value="1"/>
</dbReference>
<dbReference type="InterPro" id="IPR050553">
    <property type="entry name" value="Thioredoxin_ResA/DsbE_sf"/>
</dbReference>
<dbReference type="RefSeq" id="WP_051214336.1">
    <property type="nucleotide sequence ID" value="NZ_UGVL01000001.1"/>
</dbReference>
<dbReference type="Pfam" id="PF00578">
    <property type="entry name" value="AhpC-TSA"/>
    <property type="match status" value="1"/>
</dbReference>
<dbReference type="GO" id="GO:0017004">
    <property type="term" value="P:cytochrome complex assembly"/>
    <property type="evidence" value="ECO:0007669"/>
    <property type="project" value="UniProtKB-KW"/>
</dbReference>
<sequence>MMKSLILTAALAAAGMCGAHAQSYTIRGMAPESENGKTVYMTNAQGQTIDSAVVRDGKFAFARDDQGIRRLDLGRYYTGFIAEPGTITVDLNDLKRVGGTPQNDSLAGLLGRMQKHYEALDKLWADSTLTKAEKTERGKANGERYIAQVIASYKANRNNFFGVSALLEIAYNLEPERFLALYQEGGDAVRSDSSLKSYKKAKESELTTSSGKPFADFEGTDSTGRPVKLSDYAGKGKYVLVDFWASWCGPCRQETPVVAAAYEKYKDKGLEVLGLFVWDKPKNLGKAVKDLHIGWPQIIDSNNTVCDLYGVQGIPHIMLIGPDGTILARDLRGEGIEQAIAEYLR</sequence>
<dbReference type="Proteomes" id="UP000255233">
    <property type="component" value="Unassembled WGS sequence"/>
</dbReference>
<dbReference type="EMBL" id="UGVL01000001">
    <property type="protein sequence ID" value="SUE33439.1"/>
    <property type="molecule type" value="Genomic_DNA"/>
</dbReference>
<keyword evidence="5" id="KW-0732">Signal</keyword>
<dbReference type="InterPro" id="IPR017937">
    <property type="entry name" value="Thioredoxin_CS"/>
</dbReference>
<reference evidence="7 8" key="1">
    <citation type="submission" date="2018-06" db="EMBL/GenBank/DDBJ databases">
        <authorList>
            <consortium name="Pathogen Informatics"/>
            <person name="Doyle S."/>
        </authorList>
    </citation>
    <scope>NUCLEOTIDE SEQUENCE [LARGE SCALE GENOMIC DNA]</scope>
    <source>
        <strain evidence="7 8">NCTC11190</strain>
    </source>
</reference>
<keyword evidence="3" id="KW-1015">Disulfide bond</keyword>
<dbReference type="SUPFAM" id="SSF52833">
    <property type="entry name" value="Thioredoxin-like"/>
    <property type="match status" value="1"/>
</dbReference>
<dbReference type="Pfam" id="PF14289">
    <property type="entry name" value="DUF4369"/>
    <property type="match status" value="1"/>
</dbReference>
<dbReference type="InterPro" id="IPR013766">
    <property type="entry name" value="Thioredoxin_domain"/>
</dbReference>
<evidence type="ECO:0000256" key="5">
    <source>
        <dbReference type="SAM" id="SignalP"/>
    </source>
</evidence>
<evidence type="ECO:0000313" key="8">
    <source>
        <dbReference type="Proteomes" id="UP000255233"/>
    </source>
</evidence>
<evidence type="ECO:0000313" key="7">
    <source>
        <dbReference type="EMBL" id="SUE33439.1"/>
    </source>
</evidence>
<keyword evidence="4" id="KW-0676">Redox-active center</keyword>
<dbReference type="AlphaFoldDB" id="A0A379MRQ0"/>
<evidence type="ECO:0000256" key="2">
    <source>
        <dbReference type="ARBA" id="ARBA00022748"/>
    </source>
</evidence>